<evidence type="ECO:0000256" key="1">
    <source>
        <dbReference type="ARBA" id="ARBA00009227"/>
    </source>
</evidence>
<dbReference type="SUPFAM" id="SSF52768">
    <property type="entry name" value="Arginase/deacetylase"/>
    <property type="match status" value="1"/>
</dbReference>
<comment type="cofactor">
    <cofactor evidence="4">
        <name>Mn(2+)</name>
        <dbReference type="ChEBI" id="CHEBI:29035"/>
    </cofactor>
    <text evidence="4">Binds 2 manganese ions per subunit.</text>
</comment>
<feature type="binding site" evidence="4">
    <location>
        <position position="122"/>
    </location>
    <ligand>
        <name>Mn(2+)</name>
        <dbReference type="ChEBI" id="CHEBI:29035"/>
        <label>1</label>
    </ligand>
</feature>
<name>A0ABD5MEL8_9EURY</name>
<organism evidence="6 7">
    <name type="scientific">Halobellus rubicundus</name>
    <dbReference type="NCBI Taxonomy" id="2996466"/>
    <lineage>
        <taxon>Archaea</taxon>
        <taxon>Methanobacteriati</taxon>
        <taxon>Methanobacteriota</taxon>
        <taxon>Stenosarchaea group</taxon>
        <taxon>Halobacteria</taxon>
        <taxon>Halobacteriales</taxon>
        <taxon>Haloferacaceae</taxon>
        <taxon>Halobellus</taxon>
    </lineage>
</organism>
<keyword evidence="2 4" id="KW-0479">Metal-binding</keyword>
<dbReference type="InterPro" id="IPR023696">
    <property type="entry name" value="Ureohydrolase_dom_sf"/>
</dbReference>
<evidence type="ECO:0000313" key="6">
    <source>
        <dbReference type="EMBL" id="MFA1612362.1"/>
    </source>
</evidence>
<feature type="binding site" evidence="4">
    <location>
        <position position="120"/>
    </location>
    <ligand>
        <name>Mn(2+)</name>
        <dbReference type="ChEBI" id="CHEBI:29035"/>
        <label>1</label>
    </ligand>
</feature>
<reference evidence="6 7" key="1">
    <citation type="submission" date="2024-08" db="EMBL/GenBank/DDBJ databases">
        <title>Halobellus sp. MBLA0158 whole genome sequence.</title>
        <authorList>
            <person name="Hwang C.Y."/>
            <person name="Cho E.-S."/>
            <person name="Seo M.-J."/>
        </authorList>
    </citation>
    <scope>NUCLEOTIDE SEQUENCE [LARGE SCALE GENOMIC DNA]</scope>
    <source>
        <strain evidence="6 7">MBLA0158</strain>
    </source>
</reference>
<feature type="binding site" evidence="4">
    <location>
        <position position="216"/>
    </location>
    <ligand>
        <name>Mn(2+)</name>
        <dbReference type="ChEBI" id="CHEBI:29035"/>
        <label>1</label>
    </ligand>
</feature>
<dbReference type="EMBL" id="JBGNYA010000001">
    <property type="protein sequence ID" value="MFA1612362.1"/>
    <property type="molecule type" value="Genomic_DNA"/>
</dbReference>
<dbReference type="PROSITE" id="PS01053">
    <property type="entry name" value="ARGINASE_1"/>
    <property type="match status" value="1"/>
</dbReference>
<dbReference type="Pfam" id="PF00491">
    <property type="entry name" value="Arginase"/>
    <property type="match status" value="1"/>
</dbReference>
<dbReference type="Gene3D" id="3.40.800.10">
    <property type="entry name" value="Ureohydrolase domain"/>
    <property type="match status" value="1"/>
</dbReference>
<keyword evidence="3 5" id="KW-0378">Hydrolase</keyword>
<dbReference type="PROSITE" id="PS51409">
    <property type="entry name" value="ARGINASE_2"/>
    <property type="match status" value="1"/>
</dbReference>
<dbReference type="RefSeq" id="WP_372391262.1">
    <property type="nucleotide sequence ID" value="NZ_JBGNYA010000001.1"/>
</dbReference>
<dbReference type="PRINTS" id="PR00116">
    <property type="entry name" value="ARGINASE"/>
</dbReference>
<dbReference type="PIRSF" id="PIRSF036979">
    <property type="entry name" value="Arginase"/>
    <property type="match status" value="1"/>
</dbReference>
<dbReference type="GO" id="GO:0016787">
    <property type="term" value="F:hydrolase activity"/>
    <property type="evidence" value="ECO:0007669"/>
    <property type="project" value="UniProtKB-KW"/>
</dbReference>
<accession>A0ABD5MEL8</accession>
<evidence type="ECO:0000313" key="7">
    <source>
        <dbReference type="Proteomes" id="UP001570511"/>
    </source>
</evidence>
<feature type="binding site" evidence="4">
    <location>
        <position position="124"/>
    </location>
    <ligand>
        <name>Mn(2+)</name>
        <dbReference type="ChEBI" id="CHEBI:29035"/>
        <label>2</label>
    </ligand>
</feature>
<sequence length="289" mass="30843">MFPGATASRTDAAYVVVGAPLDISTSFRPGARFGPERIRRFARPFDDYDRRTDLRFSDCSVHDHGDVRAWDDASEYLSWLAGELRDVVDSDAVPLLLGGEHTVSSAGVAAVDPDVFVCLDAHLDLRADYDGNPYSHATVTRRILDGVADSDPDVDSDGGSADPDVDEAIVLGARTGSPEEWERAEADDVTVVAPEDVADFDLDAAVGDRTAYLSVDVDAADPGFAPGTGTPEPFGLDPRALRDVVRTVAPRAAGFDVVEVNDRDDGQAASLAAKLCREFVYAHADTADD</sequence>
<dbReference type="InterPro" id="IPR020855">
    <property type="entry name" value="Ureohydrolase_Mn_BS"/>
</dbReference>
<comment type="similarity">
    <text evidence="1">Belongs to the arginase family. Agmatinase subfamily.</text>
</comment>
<evidence type="ECO:0000256" key="2">
    <source>
        <dbReference type="ARBA" id="ARBA00022723"/>
    </source>
</evidence>
<keyword evidence="4" id="KW-0464">Manganese</keyword>
<comment type="caution">
    <text evidence="6">The sequence shown here is derived from an EMBL/GenBank/DDBJ whole genome shotgun (WGS) entry which is preliminary data.</text>
</comment>
<gene>
    <name evidence="6" type="ORF">OS889_15305</name>
</gene>
<dbReference type="Proteomes" id="UP001570511">
    <property type="component" value="Unassembled WGS sequence"/>
</dbReference>
<protein>
    <submittedName>
        <fullName evidence="6">Arginase family protein</fullName>
    </submittedName>
</protein>
<dbReference type="GO" id="GO:0046872">
    <property type="term" value="F:metal ion binding"/>
    <property type="evidence" value="ECO:0007669"/>
    <property type="project" value="UniProtKB-KW"/>
</dbReference>
<dbReference type="AlphaFoldDB" id="A0ABD5MEL8"/>
<dbReference type="InterPro" id="IPR006035">
    <property type="entry name" value="Ureohydrolase"/>
</dbReference>
<feature type="binding site" evidence="4">
    <location>
        <position position="101"/>
    </location>
    <ligand>
        <name>Mn(2+)</name>
        <dbReference type="ChEBI" id="CHEBI:29035"/>
        <label>1</label>
    </ligand>
</feature>
<keyword evidence="7" id="KW-1185">Reference proteome</keyword>
<proteinExistence type="inferred from homology"/>
<evidence type="ECO:0000256" key="3">
    <source>
        <dbReference type="ARBA" id="ARBA00022801"/>
    </source>
</evidence>
<dbReference type="PANTHER" id="PTHR11358:SF26">
    <property type="entry name" value="GUANIDINO ACID HYDROLASE, MITOCHONDRIAL"/>
    <property type="match status" value="1"/>
</dbReference>
<evidence type="ECO:0000256" key="4">
    <source>
        <dbReference type="PIRSR" id="PIRSR036979-1"/>
    </source>
</evidence>
<feature type="binding site" evidence="4">
    <location>
        <position position="218"/>
    </location>
    <ligand>
        <name>Mn(2+)</name>
        <dbReference type="ChEBI" id="CHEBI:29035"/>
        <label>1</label>
    </ligand>
</feature>
<dbReference type="PANTHER" id="PTHR11358">
    <property type="entry name" value="ARGINASE/AGMATINASE"/>
    <property type="match status" value="1"/>
</dbReference>
<evidence type="ECO:0000256" key="5">
    <source>
        <dbReference type="RuleBase" id="RU003684"/>
    </source>
</evidence>